<protein>
    <submittedName>
        <fullName evidence="6">Putative transposase</fullName>
    </submittedName>
</protein>
<gene>
    <name evidence="6" type="ORF">SAMN06265380_10349</name>
</gene>
<keyword evidence="4" id="KW-0233">DNA recombination</keyword>
<evidence type="ECO:0000313" key="7">
    <source>
        <dbReference type="Proteomes" id="UP000319555"/>
    </source>
</evidence>
<dbReference type="GO" id="GO:0032196">
    <property type="term" value="P:transposition"/>
    <property type="evidence" value="ECO:0007669"/>
    <property type="project" value="UniProtKB-KW"/>
</dbReference>
<dbReference type="InterPro" id="IPR001584">
    <property type="entry name" value="Integrase_cat-core"/>
</dbReference>
<dbReference type="Pfam" id="PF13610">
    <property type="entry name" value="DDE_Tnp_IS240"/>
    <property type="match status" value="1"/>
</dbReference>
<feature type="domain" description="Integrase catalytic" evidence="5">
    <location>
        <begin position="81"/>
        <end position="243"/>
    </location>
</feature>
<organism evidence="6 7">
    <name type="scientific">Ruegeria faecimaris</name>
    <dbReference type="NCBI Taxonomy" id="686389"/>
    <lineage>
        <taxon>Bacteria</taxon>
        <taxon>Pseudomonadati</taxon>
        <taxon>Pseudomonadota</taxon>
        <taxon>Alphaproteobacteria</taxon>
        <taxon>Rhodobacterales</taxon>
        <taxon>Roseobacteraceae</taxon>
        <taxon>Ruegeria</taxon>
    </lineage>
</organism>
<dbReference type="PROSITE" id="PS50994">
    <property type="entry name" value="INTEGRASE"/>
    <property type="match status" value="1"/>
</dbReference>
<dbReference type="EMBL" id="FXTE01000003">
    <property type="protein sequence ID" value="SMO59616.1"/>
    <property type="molecule type" value="Genomic_DNA"/>
</dbReference>
<dbReference type="PANTHER" id="PTHR35528:SF3">
    <property type="entry name" value="BLL1675 PROTEIN"/>
    <property type="match status" value="1"/>
</dbReference>
<evidence type="ECO:0000256" key="3">
    <source>
        <dbReference type="ARBA" id="ARBA00023125"/>
    </source>
</evidence>
<name>A0A521CJJ5_9RHOB</name>
<dbReference type="NCBIfam" id="NF033587">
    <property type="entry name" value="transpos_IS6"/>
    <property type="match status" value="1"/>
</dbReference>
<dbReference type="AlphaFoldDB" id="A0A521CJJ5"/>
<dbReference type="SUPFAM" id="SSF53098">
    <property type="entry name" value="Ribonuclease H-like"/>
    <property type="match status" value="1"/>
</dbReference>
<dbReference type="InterPro" id="IPR052183">
    <property type="entry name" value="IS_Transposase"/>
</dbReference>
<reference evidence="6 7" key="1">
    <citation type="submission" date="2017-05" db="EMBL/GenBank/DDBJ databases">
        <authorList>
            <person name="Varghese N."/>
            <person name="Submissions S."/>
        </authorList>
    </citation>
    <scope>NUCLEOTIDE SEQUENCE [LARGE SCALE GENOMIC DNA]</scope>
    <source>
        <strain evidence="6 7">DSM 28009</strain>
    </source>
</reference>
<dbReference type="InterPro" id="IPR012337">
    <property type="entry name" value="RNaseH-like_sf"/>
</dbReference>
<accession>A0A521CJJ5</accession>
<evidence type="ECO:0000256" key="1">
    <source>
        <dbReference type="ARBA" id="ARBA00002286"/>
    </source>
</evidence>
<evidence type="ECO:0000313" key="6">
    <source>
        <dbReference type="EMBL" id="SMO59616.1"/>
    </source>
</evidence>
<sequence>MIGGFYWSNNFPTGYLSMISLKGCHFPKDAVLYAVFFYLRYTVSYRDLEEIMAERGVRVDHATLNRWGVKYSPIVAARALSKKRPTRSSWRMDETYIRVRGNWMYLYRAVDKAGNTLDFMLSERRNRPAAARFFAKALSSNGIPSKIVIDKSGANAAGIRVVNKILNRFGCPAKIQTVRSKYLNKLIEQDHRFIKRRVRHMCGFKSFRSASATLDGIEVAKMIRKRQFPSTTTSGFRLFAEIAE</sequence>
<dbReference type="GO" id="GO:0003677">
    <property type="term" value="F:DNA binding"/>
    <property type="evidence" value="ECO:0007669"/>
    <property type="project" value="UniProtKB-KW"/>
</dbReference>
<proteinExistence type="predicted"/>
<dbReference type="InterPro" id="IPR032874">
    <property type="entry name" value="DDE_dom"/>
</dbReference>
<evidence type="ECO:0000259" key="5">
    <source>
        <dbReference type="PROSITE" id="PS50994"/>
    </source>
</evidence>
<keyword evidence="2" id="KW-0815">Transposition</keyword>
<evidence type="ECO:0000256" key="4">
    <source>
        <dbReference type="ARBA" id="ARBA00023172"/>
    </source>
</evidence>
<keyword evidence="7" id="KW-1185">Reference proteome</keyword>
<dbReference type="InterPro" id="IPR036397">
    <property type="entry name" value="RNaseH_sf"/>
</dbReference>
<comment type="function">
    <text evidence="1">Involved in the transposition of the insertion sequence.</text>
</comment>
<keyword evidence="3" id="KW-0238">DNA-binding</keyword>
<dbReference type="PANTHER" id="PTHR35528">
    <property type="entry name" value="BLL1675 PROTEIN"/>
    <property type="match status" value="1"/>
</dbReference>
<dbReference type="Proteomes" id="UP000319555">
    <property type="component" value="Unassembled WGS sequence"/>
</dbReference>
<dbReference type="Gene3D" id="3.30.420.10">
    <property type="entry name" value="Ribonuclease H-like superfamily/Ribonuclease H"/>
    <property type="match status" value="1"/>
</dbReference>
<evidence type="ECO:0000256" key="2">
    <source>
        <dbReference type="ARBA" id="ARBA00022578"/>
    </source>
</evidence>
<dbReference type="GO" id="GO:0006310">
    <property type="term" value="P:DNA recombination"/>
    <property type="evidence" value="ECO:0007669"/>
    <property type="project" value="UniProtKB-KW"/>
</dbReference>
<dbReference type="GO" id="GO:0015074">
    <property type="term" value="P:DNA integration"/>
    <property type="evidence" value="ECO:0007669"/>
    <property type="project" value="InterPro"/>
</dbReference>
<dbReference type="InterPro" id="IPR047930">
    <property type="entry name" value="Transpos_IS6"/>
</dbReference>